<proteinExistence type="predicted"/>
<protein>
    <submittedName>
        <fullName evidence="1">Uncharacterized protein</fullName>
    </submittedName>
</protein>
<name>A0A0A9B1N7_ARUDO</name>
<dbReference type="AlphaFoldDB" id="A0A0A9B1N7"/>
<organism evidence="1">
    <name type="scientific">Arundo donax</name>
    <name type="common">Giant reed</name>
    <name type="synonym">Donax arundinaceus</name>
    <dbReference type="NCBI Taxonomy" id="35708"/>
    <lineage>
        <taxon>Eukaryota</taxon>
        <taxon>Viridiplantae</taxon>
        <taxon>Streptophyta</taxon>
        <taxon>Embryophyta</taxon>
        <taxon>Tracheophyta</taxon>
        <taxon>Spermatophyta</taxon>
        <taxon>Magnoliopsida</taxon>
        <taxon>Liliopsida</taxon>
        <taxon>Poales</taxon>
        <taxon>Poaceae</taxon>
        <taxon>PACMAD clade</taxon>
        <taxon>Arundinoideae</taxon>
        <taxon>Arundineae</taxon>
        <taxon>Arundo</taxon>
    </lineage>
</organism>
<sequence>MPGAKFPWFSAGVAAG</sequence>
<reference evidence="1" key="2">
    <citation type="journal article" date="2015" name="Data Brief">
        <title>Shoot transcriptome of the giant reed, Arundo donax.</title>
        <authorList>
            <person name="Barrero R.A."/>
            <person name="Guerrero F.D."/>
            <person name="Moolhuijzen P."/>
            <person name="Goolsby J.A."/>
            <person name="Tidwell J."/>
            <person name="Bellgard S.E."/>
            <person name="Bellgard M.I."/>
        </authorList>
    </citation>
    <scope>NUCLEOTIDE SEQUENCE</scope>
    <source>
        <tissue evidence="1">Shoot tissue taken approximately 20 cm above the soil surface</tissue>
    </source>
</reference>
<accession>A0A0A9B1N7</accession>
<dbReference type="EMBL" id="GBRH01239986">
    <property type="protein sequence ID" value="JAD57909.1"/>
    <property type="molecule type" value="Transcribed_RNA"/>
</dbReference>
<reference evidence="1" key="1">
    <citation type="submission" date="2014-09" db="EMBL/GenBank/DDBJ databases">
        <authorList>
            <person name="Magalhaes I.L.F."/>
            <person name="Oliveira U."/>
            <person name="Santos F.R."/>
            <person name="Vidigal T.H.D.A."/>
            <person name="Brescovit A.D."/>
            <person name="Santos A.J."/>
        </authorList>
    </citation>
    <scope>NUCLEOTIDE SEQUENCE</scope>
    <source>
        <tissue evidence="1">Shoot tissue taken approximately 20 cm above the soil surface</tissue>
    </source>
</reference>
<evidence type="ECO:0000313" key="1">
    <source>
        <dbReference type="EMBL" id="JAD57909.1"/>
    </source>
</evidence>